<proteinExistence type="predicted"/>
<protein>
    <submittedName>
        <fullName evidence="3">Uncharacterized protein LOC107072462</fullName>
    </submittedName>
</protein>
<evidence type="ECO:0000256" key="1">
    <source>
        <dbReference type="SAM" id="MobiDB-lite"/>
    </source>
</evidence>
<reference evidence="3" key="1">
    <citation type="submission" date="2025-08" db="UniProtKB">
        <authorList>
            <consortium name="RefSeq"/>
        </authorList>
    </citation>
    <scope>IDENTIFICATION</scope>
    <source>
        <tissue evidence="3">Whole body</tissue>
    </source>
</reference>
<sequence>MDRYVSTYQKDYTWPYPTRKEKEKLATDKDEIFRIGPCTCGMDPKDLQVARTYGERYDWSRVGPMGPLFDPKLYSAKTGPSPETEETQFGQPYVYLKKLEEKYPYLYGVIEGGPSEETIMEVEKDRMMTTYMMDYNGGRRLKTTEITDDDTQICESTSLLKSIKRDCRPHIRPPLPKFPTNFDRNGKSIIGGDRKRGKKSDDTDGLELTIPPWKSEYQDNIGKVGHAIMKHKLHYPEQKLAPIRLITN</sequence>
<name>A0ABM1J628_POLDO</name>
<keyword evidence="2" id="KW-1185">Reference proteome</keyword>
<organism evidence="2 3">
    <name type="scientific">Polistes dominula</name>
    <name type="common">European paper wasp</name>
    <name type="synonym">Vespa dominula</name>
    <dbReference type="NCBI Taxonomy" id="743375"/>
    <lineage>
        <taxon>Eukaryota</taxon>
        <taxon>Metazoa</taxon>
        <taxon>Ecdysozoa</taxon>
        <taxon>Arthropoda</taxon>
        <taxon>Hexapoda</taxon>
        <taxon>Insecta</taxon>
        <taxon>Pterygota</taxon>
        <taxon>Neoptera</taxon>
        <taxon>Endopterygota</taxon>
        <taxon>Hymenoptera</taxon>
        <taxon>Apocrita</taxon>
        <taxon>Aculeata</taxon>
        <taxon>Vespoidea</taxon>
        <taxon>Vespidae</taxon>
        <taxon>Polistinae</taxon>
        <taxon>Polistini</taxon>
        <taxon>Polistes</taxon>
    </lineage>
</organism>
<dbReference type="GeneID" id="107072462"/>
<feature type="region of interest" description="Disordered" evidence="1">
    <location>
        <begin position="172"/>
        <end position="205"/>
    </location>
</feature>
<evidence type="ECO:0000313" key="2">
    <source>
        <dbReference type="Proteomes" id="UP000694924"/>
    </source>
</evidence>
<evidence type="ECO:0000313" key="3">
    <source>
        <dbReference type="RefSeq" id="XP_015187916.1"/>
    </source>
</evidence>
<dbReference type="Proteomes" id="UP000694924">
    <property type="component" value="Unplaced"/>
</dbReference>
<dbReference type="RefSeq" id="XP_015187916.1">
    <property type="nucleotide sequence ID" value="XM_015332430.1"/>
</dbReference>
<gene>
    <name evidence="3" type="primary">LOC107072462</name>
</gene>
<accession>A0ABM1J628</accession>